<dbReference type="OrthoDB" id="6162476at2759"/>
<feature type="region of interest" description="Disordered" evidence="1">
    <location>
        <begin position="1"/>
        <end position="65"/>
    </location>
</feature>
<sequence length="65" mass="7098">MHFDETRSPNKDVRMGKSQRLAANGRQGTDPDSDPSHARCGVPSGSTPRGRRIPWDTTTTTAETT</sequence>
<gene>
    <name evidence="2" type="primary">Dsim\GD24806</name>
    <name evidence="2" type="ORF">Dsim_GD24806</name>
</gene>
<dbReference type="Proteomes" id="UP000000304">
    <property type="component" value="Unassembled WGS sequence"/>
</dbReference>
<evidence type="ECO:0000313" key="3">
    <source>
        <dbReference type="Proteomes" id="UP000000304"/>
    </source>
</evidence>
<reference evidence="2 3" key="1">
    <citation type="journal article" date="2007" name="Nature">
        <title>Evolution of genes and genomes on the Drosophila phylogeny.</title>
        <authorList>
            <consortium name="Drosophila 12 Genomes Consortium"/>
            <person name="Clark A.G."/>
            <person name="Eisen M.B."/>
            <person name="Smith D.R."/>
            <person name="Bergman C.M."/>
            <person name="Oliver B."/>
            <person name="Markow T.A."/>
            <person name="Kaufman T.C."/>
            <person name="Kellis M."/>
            <person name="Gelbart W."/>
            <person name="Iyer V.N."/>
            <person name="Pollard D.A."/>
            <person name="Sackton T.B."/>
            <person name="Larracuente A.M."/>
            <person name="Singh N.D."/>
            <person name="Abad J.P."/>
            <person name="Abt D.N."/>
            <person name="Adryan B."/>
            <person name="Aguade M."/>
            <person name="Akashi H."/>
            <person name="Anderson W.W."/>
            <person name="Aquadro C.F."/>
            <person name="Ardell D.H."/>
            <person name="Arguello R."/>
            <person name="Artieri C.G."/>
            <person name="Barbash D.A."/>
            <person name="Barker D."/>
            <person name="Barsanti P."/>
            <person name="Batterham P."/>
            <person name="Batzoglou S."/>
            <person name="Begun D."/>
            <person name="Bhutkar A."/>
            <person name="Blanco E."/>
            <person name="Bosak S.A."/>
            <person name="Bradley R.K."/>
            <person name="Brand A.D."/>
            <person name="Brent M.R."/>
            <person name="Brooks A.N."/>
            <person name="Brown R.H."/>
            <person name="Butlin R.K."/>
            <person name="Caggese C."/>
            <person name="Calvi B.R."/>
            <person name="Bernardo de Carvalho A."/>
            <person name="Caspi A."/>
            <person name="Castrezana S."/>
            <person name="Celniker S.E."/>
            <person name="Chang J.L."/>
            <person name="Chapple C."/>
            <person name="Chatterji S."/>
            <person name="Chinwalla A."/>
            <person name="Civetta A."/>
            <person name="Clifton S.W."/>
            <person name="Comeron J.M."/>
            <person name="Costello J.C."/>
            <person name="Coyne J.A."/>
            <person name="Daub J."/>
            <person name="David R.G."/>
            <person name="Delcher A.L."/>
            <person name="Delehaunty K."/>
            <person name="Do C.B."/>
            <person name="Ebling H."/>
            <person name="Edwards K."/>
            <person name="Eickbush T."/>
            <person name="Evans J.D."/>
            <person name="Filipski A."/>
            <person name="Findeiss S."/>
            <person name="Freyhult E."/>
            <person name="Fulton L."/>
            <person name="Fulton R."/>
            <person name="Garcia A.C."/>
            <person name="Gardiner A."/>
            <person name="Garfield D.A."/>
            <person name="Garvin B.E."/>
            <person name="Gibson G."/>
            <person name="Gilbert D."/>
            <person name="Gnerre S."/>
            <person name="Godfrey J."/>
            <person name="Good R."/>
            <person name="Gotea V."/>
            <person name="Gravely B."/>
            <person name="Greenberg A.J."/>
            <person name="Griffiths-Jones S."/>
            <person name="Gross S."/>
            <person name="Guigo R."/>
            <person name="Gustafson E.A."/>
            <person name="Haerty W."/>
            <person name="Hahn M.W."/>
            <person name="Halligan D.L."/>
            <person name="Halpern A.L."/>
            <person name="Halter G.M."/>
            <person name="Han M.V."/>
            <person name="Heger A."/>
            <person name="Hillier L."/>
            <person name="Hinrichs A.S."/>
            <person name="Holmes I."/>
            <person name="Hoskins R.A."/>
            <person name="Hubisz M.J."/>
            <person name="Hultmark D."/>
            <person name="Huntley M.A."/>
            <person name="Jaffe D.B."/>
            <person name="Jagadeeshan S."/>
            <person name="Jeck W.R."/>
            <person name="Johnson J."/>
            <person name="Jones C.D."/>
            <person name="Jordan W.C."/>
            <person name="Karpen G.H."/>
            <person name="Kataoka E."/>
            <person name="Keightley P.D."/>
            <person name="Kheradpour P."/>
            <person name="Kirkness E.F."/>
            <person name="Koerich L.B."/>
            <person name="Kristiansen K."/>
            <person name="Kudrna D."/>
            <person name="Kulathinal R.J."/>
            <person name="Kumar S."/>
            <person name="Kwok R."/>
            <person name="Lander E."/>
            <person name="Langley C.H."/>
            <person name="Lapoint R."/>
            <person name="Lazzaro B.P."/>
            <person name="Lee S.J."/>
            <person name="Levesque L."/>
            <person name="Li R."/>
            <person name="Lin C.F."/>
            <person name="Lin M.F."/>
            <person name="Lindblad-Toh K."/>
            <person name="Llopart A."/>
            <person name="Long M."/>
            <person name="Low L."/>
            <person name="Lozovsky E."/>
            <person name="Lu J."/>
            <person name="Luo M."/>
            <person name="Machado C.A."/>
            <person name="Makalowski W."/>
            <person name="Marzo M."/>
            <person name="Matsuda M."/>
            <person name="Matzkin L."/>
            <person name="McAllister B."/>
            <person name="McBride C.S."/>
            <person name="McKernan B."/>
            <person name="McKernan K."/>
            <person name="Mendez-Lago M."/>
            <person name="Minx P."/>
            <person name="Mollenhauer M.U."/>
            <person name="Montooth K."/>
            <person name="Mount S.M."/>
            <person name="Mu X."/>
            <person name="Myers E."/>
            <person name="Negre B."/>
            <person name="Newfeld S."/>
            <person name="Nielsen R."/>
            <person name="Noor M.A."/>
            <person name="O'Grady P."/>
            <person name="Pachter L."/>
            <person name="Papaceit M."/>
            <person name="Parisi M.J."/>
            <person name="Parisi M."/>
            <person name="Parts L."/>
            <person name="Pedersen J.S."/>
            <person name="Pesole G."/>
            <person name="Phillippy A.M."/>
            <person name="Ponting C.P."/>
            <person name="Pop M."/>
            <person name="Porcelli D."/>
            <person name="Powell J.R."/>
            <person name="Prohaska S."/>
            <person name="Pruitt K."/>
            <person name="Puig M."/>
            <person name="Quesneville H."/>
            <person name="Ram K.R."/>
            <person name="Rand D."/>
            <person name="Rasmussen M.D."/>
            <person name="Reed L.K."/>
            <person name="Reenan R."/>
            <person name="Reily A."/>
            <person name="Remington K.A."/>
            <person name="Rieger T.T."/>
            <person name="Ritchie M.G."/>
            <person name="Robin C."/>
            <person name="Rogers Y.H."/>
            <person name="Rohde C."/>
            <person name="Rozas J."/>
            <person name="Rubenfield M.J."/>
            <person name="Ruiz A."/>
            <person name="Russo S."/>
            <person name="Salzberg S.L."/>
            <person name="Sanchez-Gracia A."/>
            <person name="Saranga D.J."/>
            <person name="Sato H."/>
            <person name="Schaeffer S.W."/>
            <person name="Schatz M.C."/>
            <person name="Schlenke T."/>
            <person name="Schwartz R."/>
            <person name="Segarra C."/>
            <person name="Singh R.S."/>
            <person name="Sirot L."/>
            <person name="Sirota M."/>
            <person name="Sisneros N.B."/>
            <person name="Smith C.D."/>
            <person name="Smith T.F."/>
            <person name="Spieth J."/>
            <person name="Stage D.E."/>
            <person name="Stark A."/>
            <person name="Stephan W."/>
            <person name="Strausberg R.L."/>
            <person name="Strempel S."/>
            <person name="Sturgill D."/>
            <person name="Sutton G."/>
            <person name="Sutton G.G."/>
            <person name="Tao W."/>
            <person name="Teichmann S."/>
            <person name="Tobari Y.N."/>
            <person name="Tomimura Y."/>
            <person name="Tsolas J.M."/>
            <person name="Valente V.L."/>
            <person name="Venter E."/>
            <person name="Venter J.C."/>
            <person name="Vicario S."/>
            <person name="Vieira F.G."/>
            <person name="Vilella A.J."/>
            <person name="Villasante A."/>
            <person name="Walenz B."/>
            <person name="Wang J."/>
            <person name="Wasserman M."/>
            <person name="Watts T."/>
            <person name="Wilson D."/>
            <person name="Wilson R.K."/>
            <person name="Wing R.A."/>
            <person name="Wolfner M.F."/>
            <person name="Wong A."/>
            <person name="Wong G.K."/>
            <person name="Wu C.I."/>
            <person name="Wu G."/>
            <person name="Yamamoto D."/>
            <person name="Yang H.P."/>
            <person name="Yang S.P."/>
            <person name="Yorke J.A."/>
            <person name="Yoshida K."/>
            <person name="Zdobnov E."/>
            <person name="Zhang P."/>
            <person name="Zhang Y."/>
            <person name="Zimin A.V."/>
            <person name="Baldwin J."/>
            <person name="Abdouelleil A."/>
            <person name="Abdulkadir J."/>
            <person name="Abebe A."/>
            <person name="Abera B."/>
            <person name="Abreu J."/>
            <person name="Acer S.C."/>
            <person name="Aftuck L."/>
            <person name="Alexander A."/>
            <person name="An P."/>
            <person name="Anderson E."/>
            <person name="Anderson S."/>
            <person name="Arachi H."/>
            <person name="Azer M."/>
            <person name="Bachantsang P."/>
            <person name="Barry A."/>
            <person name="Bayul T."/>
            <person name="Berlin A."/>
            <person name="Bessette D."/>
            <person name="Bloom T."/>
            <person name="Blye J."/>
            <person name="Boguslavskiy L."/>
            <person name="Bonnet C."/>
            <person name="Boukhgalter B."/>
            <person name="Bourzgui I."/>
            <person name="Brown A."/>
            <person name="Cahill P."/>
            <person name="Channer S."/>
            <person name="Cheshatsang Y."/>
            <person name="Chuda L."/>
            <person name="Citroen M."/>
            <person name="Collymore A."/>
            <person name="Cooke P."/>
            <person name="Costello M."/>
            <person name="D'Aco K."/>
            <person name="Daza R."/>
            <person name="De Haan G."/>
            <person name="DeGray S."/>
            <person name="DeMaso C."/>
            <person name="Dhargay N."/>
            <person name="Dooley K."/>
            <person name="Dooley E."/>
            <person name="Doricent M."/>
            <person name="Dorje P."/>
            <person name="Dorjee K."/>
            <person name="Dupes A."/>
            <person name="Elong R."/>
            <person name="Falk J."/>
            <person name="Farina A."/>
            <person name="Faro S."/>
            <person name="Ferguson D."/>
            <person name="Fisher S."/>
            <person name="Foley C.D."/>
            <person name="Franke A."/>
            <person name="Friedrich D."/>
            <person name="Gadbois L."/>
            <person name="Gearin G."/>
            <person name="Gearin C.R."/>
            <person name="Giannoukos G."/>
            <person name="Goode T."/>
            <person name="Graham J."/>
            <person name="Grandbois E."/>
            <person name="Grewal S."/>
            <person name="Gyaltsen K."/>
            <person name="Hafez N."/>
            <person name="Hagos B."/>
            <person name="Hall J."/>
            <person name="Henson C."/>
            <person name="Hollinger A."/>
            <person name="Honan T."/>
            <person name="Huard M.D."/>
            <person name="Hughes L."/>
            <person name="Hurhula B."/>
            <person name="Husby M.E."/>
            <person name="Kamat A."/>
            <person name="Kanga B."/>
            <person name="Kashin S."/>
            <person name="Khazanovich D."/>
            <person name="Kisner P."/>
            <person name="Lance K."/>
            <person name="Lara M."/>
            <person name="Lee W."/>
            <person name="Lennon N."/>
            <person name="Letendre F."/>
            <person name="LeVine R."/>
            <person name="Lipovsky A."/>
            <person name="Liu X."/>
            <person name="Liu J."/>
            <person name="Liu S."/>
            <person name="Lokyitsang T."/>
            <person name="Lokyitsang Y."/>
            <person name="Lubonja R."/>
            <person name="Lui A."/>
            <person name="MacDonald P."/>
            <person name="Magnisalis V."/>
            <person name="Maru K."/>
            <person name="Matthews C."/>
            <person name="McCusker W."/>
            <person name="McDonough S."/>
            <person name="Mehta T."/>
            <person name="Meldrim J."/>
            <person name="Meneus L."/>
            <person name="Mihai O."/>
            <person name="Mihalev A."/>
            <person name="Mihova T."/>
            <person name="Mittelman R."/>
            <person name="Mlenga V."/>
            <person name="Montmayeur A."/>
            <person name="Mulrain L."/>
            <person name="Navidi A."/>
            <person name="Naylor J."/>
            <person name="Negash T."/>
            <person name="Nguyen T."/>
            <person name="Nguyen N."/>
            <person name="Nicol R."/>
            <person name="Norbu C."/>
            <person name="Norbu N."/>
            <person name="Novod N."/>
            <person name="O'Neill B."/>
            <person name="Osman S."/>
            <person name="Markiewicz E."/>
            <person name="Oyono O.L."/>
            <person name="Patti C."/>
            <person name="Phunkhang P."/>
            <person name="Pierre F."/>
            <person name="Priest M."/>
            <person name="Raghuraman S."/>
            <person name="Rege F."/>
            <person name="Reyes R."/>
            <person name="Rise C."/>
            <person name="Rogov P."/>
            <person name="Ross K."/>
            <person name="Ryan E."/>
            <person name="Settipalli S."/>
            <person name="Shea T."/>
            <person name="Sherpa N."/>
            <person name="Shi L."/>
            <person name="Shih D."/>
            <person name="Sparrow T."/>
            <person name="Spaulding J."/>
            <person name="Stalker J."/>
            <person name="Stange-Thomann N."/>
            <person name="Stavropoulos S."/>
            <person name="Stone C."/>
            <person name="Strader C."/>
            <person name="Tesfaye S."/>
            <person name="Thomson T."/>
            <person name="Thoulutsang Y."/>
            <person name="Thoulutsang D."/>
            <person name="Topham K."/>
            <person name="Topping I."/>
            <person name="Tsamla T."/>
            <person name="Vassiliev H."/>
            <person name="Vo A."/>
            <person name="Wangchuk T."/>
            <person name="Wangdi T."/>
            <person name="Weiand M."/>
            <person name="Wilkinson J."/>
            <person name="Wilson A."/>
            <person name="Yadav S."/>
            <person name="Young G."/>
            <person name="Yu Q."/>
            <person name="Zembek L."/>
            <person name="Zhong D."/>
            <person name="Zimmer A."/>
            <person name="Zwirko Z."/>
            <person name="Jaffe D.B."/>
            <person name="Alvarez P."/>
            <person name="Brockman W."/>
            <person name="Butler J."/>
            <person name="Chin C."/>
            <person name="Gnerre S."/>
            <person name="Grabherr M."/>
            <person name="Kleber M."/>
            <person name="Mauceli E."/>
            <person name="MacCallum I."/>
        </authorList>
    </citation>
    <scope>NUCLEOTIDE SEQUENCE [LARGE SCALE GENOMIC DNA]</scope>
    <source>
        <strain evidence="3">white501</strain>
    </source>
</reference>
<accession>B4NUD7</accession>
<dbReference type="AlphaFoldDB" id="B4NUD7"/>
<dbReference type="EMBL" id="CH983906">
    <property type="protein sequence ID" value="EDX16584.1"/>
    <property type="molecule type" value="Genomic_DNA"/>
</dbReference>
<evidence type="ECO:0000313" key="2">
    <source>
        <dbReference type="EMBL" id="EDX16584.1"/>
    </source>
</evidence>
<evidence type="ECO:0000256" key="1">
    <source>
        <dbReference type="SAM" id="MobiDB-lite"/>
    </source>
</evidence>
<feature type="compositionally biased region" description="Basic and acidic residues" evidence="1">
    <location>
        <begin position="1"/>
        <end position="15"/>
    </location>
</feature>
<dbReference type="Bgee" id="FBgn0188689">
    <property type="expression patterns" value="Expressed in embryo"/>
</dbReference>
<dbReference type="OMA" id="CRIPWDT"/>
<dbReference type="HOGENOM" id="CLU_2906383_0_0_1"/>
<name>B4NUD7_DROSI</name>
<organism evidence="2 3">
    <name type="scientific">Drosophila simulans</name>
    <name type="common">Fruit fly</name>
    <dbReference type="NCBI Taxonomy" id="7240"/>
    <lineage>
        <taxon>Eukaryota</taxon>
        <taxon>Metazoa</taxon>
        <taxon>Ecdysozoa</taxon>
        <taxon>Arthropoda</taxon>
        <taxon>Hexapoda</taxon>
        <taxon>Insecta</taxon>
        <taxon>Pterygota</taxon>
        <taxon>Neoptera</taxon>
        <taxon>Endopterygota</taxon>
        <taxon>Diptera</taxon>
        <taxon>Brachycera</taxon>
        <taxon>Muscomorpha</taxon>
        <taxon>Ephydroidea</taxon>
        <taxon>Drosophilidae</taxon>
        <taxon>Drosophila</taxon>
        <taxon>Sophophora</taxon>
    </lineage>
</organism>
<keyword evidence="3" id="KW-1185">Reference proteome</keyword>
<proteinExistence type="predicted"/>
<dbReference type="STRING" id="7240.B4NUD7"/>
<protein>
    <submittedName>
        <fullName evidence="2">GD24806</fullName>
    </submittedName>
</protein>
<dbReference type="PhylomeDB" id="B4NUD7"/>